<organism evidence="1">
    <name type="scientific">hydrothermal vent metagenome</name>
    <dbReference type="NCBI Taxonomy" id="652676"/>
    <lineage>
        <taxon>unclassified sequences</taxon>
        <taxon>metagenomes</taxon>
        <taxon>ecological metagenomes</taxon>
    </lineage>
</organism>
<sequence>MKKILLHKTPIISDNKLSFFKPCLNSARTGFKKITNLAKTEFC</sequence>
<name>A0A1W1E2V8_9ZZZZ</name>
<dbReference type="AlphaFoldDB" id="A0A1W1E2V8"/>
<protein>
    <submittedName>
        <fullName evidence="1">Uncharacterized protein</fullName>
    </submittedName>
</protein>
<accession>A0A1W1E2V8</accession>
<dbReference type="EMBL" id="FPHZ01000136">
    <property type="protein sequence ID" value="SFV88292.1"/>
    <property type="molecule type" value="Genomic_DNA"/>
</dbReference>
<proteinExistence type="predicted"/>
<evidence type="ECO:0000313" key="1">
    <source>
        <dbReference type="EMBL" id="SFV88292.1"/>
    </source>
</evidence>
<reference evidence="1" key="1">
    <citation type="submission" date="2016-10" db="EMBL/GenBank/DDBJ databases">
        <authorList>
            <person name="de Groot N.N."/>
        </authorList>
    </citation>
    <scope>NUCLEOTIDE SEQUENCE</scope>
</reference>
<gene>
    <name evidence="1" type="ORF">MNB_SUP05-SYMBIONT-5-937</name>
</gene>